<keyword evidence="2" id="KW-1185">Reference proteome</keyword>
<dbReference type="EMBL" id="JAUHHV010000001">
    <property type="protein sequence ID" value="KAK1437213.1"/>
    <property type="molecule type" value="Genomic_DNA"/>
</dbReference>
<sequence length="74" mass="8668">MDYVVTMVVTTYEYNPVDDDDIHEGQTMAWRLGGWMKTVSEVKAGTCFTFKPLFFSFSHTHVHHHHHLLCKLNE</sequence>
<comment type="caution">
    <text evidence="1">The sequence shown here is derived from an EMBL/GenBank/DDBJ whole genome shotgun (WGS) entry which is preliminary data.</text>
</comment>
<protein>
    <submittedName>
        <fullName evidence="1">Uncharacterized protein</fullName>
    </submittedName>
</protein>
<dbReference type="Proteomes" id="UP001229421">
    <property type="component" value="Unassembled WGS sequence"/>
</dbReference>
<evidence type="ECO:0000313" key="1">
    <source>
        <dbReference type="EMBL" id="KAK1437213.1"/>
    </source>
</evidence>
<reference evidence="1" key="1">
    <citation type="journal article" date="2023" name="bioRxiv">
        <title>Improved chromosome-level genome assembly for marigold (Tagetes erecta).</title>
        <authorList>
            <person name="Jiang F."/>
            <person name="Yuan L."/>
            <person name="Wang S."/>
            <person name="Wang H."/>
            <person name="Xu D."/>
            <person name="Wang A."/>
            <person name="Fan W."/>
        </authorList>
    </citation>
    <scope>NUCLEOTIDE SEQUENCE</scope>
    <source>
        <strain evidence="1">WSJ</strain>
        <tissue evidence="1">Leaf</tissue>
    </source>
</reference>
<name>A0AAD8LCN5_TARER</name>
<proteinExistence type="predicted"/>
<organism evidence="1 2">
    <name type="scientific">Tagetes erecta</name>
    <name type="common">African marigold</name>
    <dbReference type="NCBI Taxonomy" id="13708"/>
    <lineage>
        <taxon>Eukaryota</taxon>
        <taxon>Viridiplantae</taxon>
        <taxon>Streptophyta</taxon>
        <taxon>Embryophyta</taxon>
        <taxon>Tracheophyta</taxon>
        <taxon>Spermatophyta</taxon>
        <taxon>Magnoliopsida</taxon>
        <taxon>eudicotyledons</taxon>
        <taxon>Gunneridae</taxon>
        <taxon>Pentapetalae</taxon>
        <taxon>asterids</taxon>
        <taxon>campanulids</taxon>
        <taxon>Asterales</taxon>
        <taxon>Asteraceae</taxon>
        <taxon>Asteroideae</taxon>
        <taxon>Heliantheae alliance</taxon>
        <taxon>Tageteae</taxon>
        <taxon>Tagetes</taxon>
    </lineage>
</organism>
<accession>A0AAD8LCN5</accession>
<evidence type="ECO:0000313" key="2">
    <source>
        <dbReference type="Proteomes" id="UP001229421"/>
    </source>
</evidence>
<gene>
    <name evidence="1" type="ORF">QVD17_03001</name>
</gene>
<dbReference type="AlphaFoldDB" id="A0AAD8LCN5"/>